<gene>
    <name evidence="1" type="ORF">BEL07_26795</name>
</gene>
<evidence type="ECO:0000313" key="1">
    <source>
        <dbReference type="EMBL" id="OFJ50688.1"/>
    </source>
</evidence>
<dbReference type="AlphaFoldDB" id="A0A1E8PWH9"/>
<protein>
    <submittedName>
        <fullName evidence="1">Secretion protein EccK</fullName>
    </submittedName>
</protein>
<keyword evidence="2" id="KW-1185">Reference proteome</keyword>
<proteinExistence type="predicted"/>
<sequence>MHAASTGKTDAAVGAAPVPVSAARLERDAIASAASGGAGRKGTTGNTALILARRIAAALNIGVSDFGFYWVTGLTTDGAIVVANSYGLGYIPDGVRLPPQVAMATADETVTPADRATWATYPILAIQGWARAHGHTLRAVIATEEQFASFDPGAAKIVLRPDDIPTTGAMDGRTRLEVISPQAAARLAAVPDAALTDLLPPAPADTNAPVDKSNALWFELIKPLMVTFPERAGVHLRAFVAYAEHAQELALHRAHVAADAAAQRAAIADWVYWQHLAVLMWEATEANAAV</sequence>
<organism evidence="1 2">
    <name type="scientific">Mycolicibacterium grossiae</name>
    <dbReference type="NCBI Taxonomy" id="1552759"/>
    <lineage>
        <taxon>Bacteria</taxon>
        <taxon>Bacillati</taxon>
        <taxon>Actinomycetota</taxon>
        <taxon>Actinomycetes</taxon>
        <taxon>Mycobacteriales</taxon>
        <taxon>Mycobacteriaceae</taxon>
        <taxon>Mycolicibacterium</taxon>
    </lineage>
</organism>
<comment type="caution">
    <text evidence="1">The sequence shown here is derived from an EMBL/GenBank/DDBJ whole genome shotgun (WGS) entry which is preliminary data.</text>
</comment>
<dbReference type="EMBL" id="MCHX01000101">
    <property type="protein sequence ID" value="OFJ50688.1"/>
    <property type="molecule type" value="Genomic_DNA"/>
</dbReference>
<dbReference type="Proteomes" id="UP000178953">
    <property type="component" value="Unassembled WGS sequence"/>
</dbReference>
<name>A0A1E8PWH9_9MYCO</name>
<reference evidence="1 2" key="1">
    <citation type="submission" date="2016-09" db="EMBL/GenBank/DDBJ databases">
        <title>genome sequence of Mycobacterium sp. 739 SCH.</title>
        <authorList>
            <person name="Greninger A.L."/>
            <person name="Qin X."/>
            <person name="Jerome K."/>
            <person name="Vora S."/>
            <person name="Quinn K."/>
        </authorList>
    </citation>
    <scope>NUCLEOTIDE SEQUENCE [LARGE SCALE GENOMIC DNA]</scope>
    <source>
        <strain evidence="1 2">SCH</strain>
    </source>
</reference>
<evidence type="ECO:0000313" key="2">
    <source>
        <dbReference type="Proteomes" id="UP000178953"/>
    </source>
</evidence>
<accession>A0A1E8PWH9</accession>